<name>A0AAD5RYS5_9PEZI</name>
<feature type="region of interest" description="Disordered" evidence="2">
    <location>
        <begin position="90"/>
        <end position="154"/>
    </location>
</feature>
<keyword evidence="1" id="KW-0175">Coiled coil</keyword>
<keyword evidence="4" id="KW-1185">Reference proteome</keyword>
<protein>
    <submittedName>
        <fullName evidence="3">Uncharacterized protein</fullName>
    </submittedName>
</protein>
<evidence type="ECO:0000256" key="1">
    <source>
        <dbReference type="SAM" id="Coils"/>
    </source>
</evidence>
<dbReference type="EMBL" id="JAKWBI020000004">
    <property type="protein sequence ID" value="KAJ2907103.1"/>
    <property type="molecule type" value="Genomic_DNA"/>
</dbReference>
<organism evidence="3 4">
    <name type="scientific">Zalerion maritima</name>
    <dbReference type="NCBI Taxonomy" id="339359"/>
    <lineage>
        <taxon>Eukaryota</taxon>
        <taxon>Fungi</taxon>
        <taxon>Dikarya</taxon>
        <taxon>Ascomycota</taxon>
        <taxon>Pezizomycotina</taxon>
        <taxon>Sordariomycetes</taxon>
        <taxon>Lulworthiomycetidae</taxon>
        <taxon>Lulworthiales</taxon>
        <taxon>Lulworthiaceae</taxon>
        <taxon>Zalerion</taxon>
    </lineage>
</organism>
<dbReference type="Proteomes" id="UP001201980">
    <property type="component" value="Unassembled WGS sequence"/>
</dbReference>
<comment type="caution">
    <text evidence="3">The sequence shown here is derived from an EMBL/GenBank/DDBJ whole genome shotgun (WGS) entry which is preliminary data.</text>
</comment>
<dbReference type="AlphaFoldDB" id="A0AAD5RYS5"/>
<proteinExistence type="predicted"/>
<evidence type="ECO:0000313" key="4">
    <source>
        <dbReference type="Proteomes" id="UP001201980"/>
    </source>
</evidence>
<evidence type="ECO:0000256" key="2">
    <source>
        <dbReference type="SAM" id="MobiDB-lite"/>
    </source>
</evidence>
<accession>A0AAD5RYS5</accession>
<feature type="region of interest" description="Disordered" evidence="2">
    <location>
        <begin position="274"/>
        <end position="302"/>
    </location>
</feature>
<sequence length="424" mass="47989">MNYERLGPVQAAEMPIPHLDGLVQAPEYTGQVYIVLEGDHSPTYEELEQLIRVLGIQISTWKTLAEACFNPEEWIGRLHEKAKLALLASPQRLRSGEPSQRRPQSAAAFTTILPEPLGSQTRGEPPGRQQHNPPVTPNNTPLPSYPPTPSTPRGRYMLEELEAARRTAAQDLEELERLARNHPESVWELEQVEQQAREQVREARRQAQIREELIAELEAERERLTHEQEEIADKEEEEEVVAIASDLEQRDQQPQAGIHSQAEAQALLYHAQSRPQPYDPEPALFRDHEPFLHPPSSPDGLRAVPPTPLQSFQEGFFQEKVSLVRSTIMRFVLESHAVLEQAGSDMVAQFWAQFELARRGEEGSEAALGNCRIAAKVFKDHAWARVEEMERETGERLEENLEGIAEGLLRVRVGDDKDEEVGIP</sequence>
<evidence type="ECO:0000313" key="3">
    <source>
        <dbReference type="EMBL" id="KAJ2907103.1"/>
    </source>
</evidence>
<feature type="coiled-coil region" evidence="1">
    <location>
        <begin position="158"/>
        <end position="237"/>
    </location>
</feature>
<gene>
    <name evidence="3" type="ORF">MKZ38_007618</name>
</gene>
<reference evidence="3" key="1">
    <citation type="submission" date="2022-07" db="EMBL/GenBank/DDBJ databases">
        <title>Draft genome sequence of Zalerion maritima ATCC 34329, a (micro)plastics degrading marine fungus.</title>
        <authorList>
            <person name="Paco A."/>
            <person name="Goncalves M.F.M."/>
            <person name="Rocha-Santos T.A.P."/>
            <person name="Alves A."/>
        </authorList>
    </citation>
    <scope>NUCLEOTIDE SEQUENCE</scope>
    <source>
        <strain evidence="3">ATCC 34329</strain>
    </source>
</reference>